<keyword evidence="4" id="KW-1185">Reference proteome</keyword>
<evidence type="ECO:0000313" key="4">
    <source>
        <dbReference type="Proteomes" id="UP000017184"/>
    </source>
</evidence>
<dbReference type="SUPFAM" id="SSF48452">
    <property type="entry name" value="TPR-like"/>
    <property type="match status" value="1"/>
</dbReference>
<protein>
    <recommendedName>
        <fullName evidence="2">VIT domain-containing protein</fullName>
    </recommendedName>
</protein>
<dbReference type="InterPro" id="IPR013694">
    <property type="entry name" value="VIT"/>
</dbReference>
<dbReference type="InterPro" id="IPR011990">
    <property type="entry name" value="TPR-like_helical_dom_sf"/>
</dbReference>
<dbReference type="EMBL" id="CP004885">
    <property type="protein sequence ID" value="AGX86370.1"/>
    <property type="molecule type" value="Genomic_DNA"/>
</dbReference>
<evidence type="ECO:0000313" key="3">
    <source>
        <dbReference type="EMBL" id="AGX86370.1"/>
    </source>
</evidence>
<dbReference type="eggNOG" id="COG0457">
    <property type="taxonomic scope" value="Bacteria"/>
</dbReference>
<organism evidence="3 4">
    <name type="scientific">Candidatus Symbiobacter mobilis CR</name>
    <dbReference type="NCBI Taxonomy" id="946483"/>
    <lineage>
        <taxon>Bacteria</taxon>
        <taxon>Pseudomonadati</taxon>
        <taxon>Pseudomonadota</taxon>
        <taxon>Betaproteobacteria</taxon>
        <taxon>Burkholderiales</taxon>
        <taxon>Comamonadaceae</taxon>
    </lineage>
</organism>
<accession>U5N546</accession>
<dbReference type="SMART" id="SM00609">
    <property type="entry name" value="VIT"/>
    <property type="match status" value="1"/>
</dbReference>
<dbReference type="PATRIC" id="fig|946483.4.peg.241"/>
<dbReference type="Pfam" id="PF09906">
    <property type="entry name" value="DUF2135"/>
    <property type="match status" value="1"/>
</dbReference>
<dbReference type="Proteomes" id="UP000017184">
    <property type="component" value="Chromosome"/>
</dbReference>
<proteinExistence type="predicted"/>
<feature type="signal peptide" evidence="1">
    <location>
        <begin position="1"/>
        <end position="16"/>
    </location>
</feature>
<dbReference type="KEGG" id="cbx:Cenrod_0243"/>
<evidence type="ECO:0000256" key="1">
    <source>
        <dbReference type="SAM" id="SignalP"/>
    </source>
</evidence>
<dbReference type="eggNOG" id="COG4676">
    <property type="taxonomic scope" value="Bacteria"/>
</dbReference>
<evidence type="ECO:0000259" key="2">
    <source>
        <dbReference type="PROSITE" id="PS51468"/>
    </source>
</evidence>
<dbReference type="PROSITE" id="PS51468">
    <property type="entry name" value="VIT"/>
    <property type="match status" value="1"/>
</dbReference>
<dbReference type="HOGENOM" id="CLU_305415_0_0_4"/>
<dbReference type="Pfam" id="PF08487">
    <property type="entry name" value="VIT"/>
    <property type="match status" value="1"/>
</dbReference>
<feature type="chain" id="PRO_5004662876" description="VIT domain-containing protein" evidence="1">
    <location>
        <begin position="17"/>
        <end position="960"/>
    </location>
</feature>
<dbReference type="Gene3D" id="1.25.40.10">
    <property type="entry name" value="Tetratricopeptide repeat domain"/>
    <property type="match status" value="1"/>
</dbReference>
<gene>
    <name evidence="3" type="ORF">Cenrod_0243</name>
</gene>
<dbReference type="InterPro" id="IPR019220">
    <property type="entry name" value="DUF2135"/>
</dbReference>
<sequence>MAASLLALAACHAAMAAPRLMDTLGGERPIRLQSLHIDADISGCLALTTVRMVFFNPNQRALEGQLQFPLLDGQQITAFALDINGQMRPAVPVEKAKGRQIFEAVERRKTDPALLENTQGNNFSLRVYPIAAKSTRTVELKYVQALGREGSQSVYRLPLAYPDQLKDFKLTVNVKGTAVPPTASGALGPIQFARTRQGLTSKVDKTHYVANGQLKLLMNAPAQATTYVQEHEGTTYFVTEIPVSPQRSPRELPKVVGLLWDSSSSGALRANDAILRVLDDYFKTVANVEVRLTHLRDRADPPQNFKIVNGRWDELRQSLQNTVYDGASNLADWQEQTDVSEYLLVSDGLHNYGNARFPTLAAGQRLYALNASVTADTARLAAWAQASGGEWVQVQADQPSAAAQVLLTQGPHVQSLRATGAGDVLVDTVDPRQGLLRLVGKLTQPKAEVSLTLLEHGKPKNITLAVSANAPTHALAAYLWGNYRLRQLEGDFELHRGEIRRIGTALGIPTRETSLIVLDSVEDYVRYELTPPADLLASYEQLMDQRRLDKTGRQQRHLEQVVRDFEGKVAWWERSFPKDNPLASIATPLSSDVARMSVAPPVAVAVPESEDVFVMAPPAPVEVGSAAHSRPEDAMARLSPSYQSNASLNQEPSSPVVGIALKKWTSDAPYIARLGAASADTLYAQYLDEKPSYADSSAFFLDVADLLIDKGLRELALRVLSNLAEMDLENRHVLRLLGYRLLQAGAPELAVSVFEKVQYLAQDEPQSFRDLGLAQAAAGHPQQAIDQLYEVVIRPWERRFGDIELIALAEMNAIIASQPTGKLDTSRIDPRLNKNLPMDLRVVLTWDADNSDMDLWVTDPRGEKSFYGNQLTYQGGRMSTDCTLGYGPEEFSLRNALPGKYKIEANFYGSRQQIVANATTLQVKLSSGFGTAEAQEKMMTLRLKGEGHVVQVGEFEVKPR</sequence>
<dbReference type="AlphaFoldDB" id="U5N546"/>
<feature type="domain" description="VIT" evidence="2">
    <location>
        <begin position="16"/>
        <end position="144"/>
    </location>
</feature>
<reference evidence="3 4" key="1">
    <citation type="journal article" date="2013" name="Genome Biol.">
        <title>Genomic analysis reveals key aspects of prokaryotic symbiosis in the phototrophic consortium "Chlorochromatium aggregatum".</title>
        <authorList>
            <person name="Liu Z."/>
            <person name="Muller J."/>
            <person name="Li T."/>
            <person name="Alvey R.M."/>
            <person name="Vogl K."/>
            <person name="Frigaard N.U."/>
            <person name="Rockwell N.C."/>
            <person name="Boyd E.S."/>
            <person name="Tomsho L.P."/>
            <person name="Schuster S.C."/>
            <person name="Henke P."/>
            <person name="Rohde M."/>
            <person name="Overmann J."/>
            <person name="Bryant D.A."/>
        </authorList>
    </citation>
    <scope>NUCLEOTIDE SEQUENCE [LARGE SCALE GENOMIC DNA]</scope>
    <source>
        <strain evidence="3">CR</strain>
    </source>
</reference>
<keyword evidence="1" id="KW-0732">Signal</keyword>
<dbReference type="STRING" id="946483.Cenrod_0243"/>
<name>U5N546_9BURK</name>